<dbReference type="RefSeq" id="WP_344813055.1">
    <property type="nucleotide sequence ID" value="NZ_BAAAYX010000013.1"/>
</dbReference>
<dbReference type="PANTHER" id="PTHR13887">
    <property type="entry name" value="GLUTATHIONE S-TRANSFERASE KAPPA"/>
    <property type="match status" value="1"/>
</dbReference>
<dbReference type="PANTHER" id="PTHR13887:SF41">
    <property type="entry name" value="THIOREDOXIN SUPERFAMILY PROTEIN"/>
    <property type="match status" value="1"/>
</dbReference>
<comment type="caution">
    <text evidence="2">The sequence shown here is derived from an EMBL/GenBank/DDBJ whole genome shotgun (WGS) entry which is preliminary data.</text>
</comment>
<keyword evidence="3" id="KW-1185">Reference proteome</keyword>
<evidence type="ECO:0000313" key="3">
    <source>
        <dbReference type="Proteomes" id="UP001500051"/>
    </source>
</evidence>
<dbReference type="SUPFAM" id="SSF52833">
    <property type="entry name" value="Thioredoxin-like"/>
    <property type="match status" value="1"/>
</dbReference>
<dbReference type="InterPro" id="IPR001853">
    <property type="entry name" value="DSBA-like_thioredoxin_dom"/>
</dbReference>
<dbReference type="InterPro" id="IPR036249">
    <property type="entry name" value="Thioredoxin-like_sf"/>
</dbReference>
<proteinExistence type="predicted"/>
<sequence length="218" mass="24027">MSQPIKVDIWSDIQCPWCYIGKRKFEAAVAAEGADVEVEYHSFELAPDTPVDFAGSPLDYLSERKGIAPEQAQTMIDRVVGIAAAVDLDYHYETIHQTNTVLAHELLHLAKAHGRQAELKERLLAAYFVEGRHVGRVEDLADLAAEVGLDRTEVVAALTDHRYQADVKADVAQAAAYGINGVPFYVFDQKYGVSGAQETETFRQVLEQVRAEAGQPIA</sequence>
<dbReference type="EMBL" id="BAAAYX010000013">
    <property type="protein sequence ID" value="GAA3708711.1"/>
    <property type="molecule type" value="Genomic_DNA"/>
</dbReference>
<dbReference type="Gene3D" id="3.40.30.10">
    <property type="entry name" value="Glutaredoxin"/>
    <property type="match status" value="1"/>
</dbReference>
<dbReference type="Pfam" id="PF01323">
    <property type="entry name" value="DSBA"/>
    <property type="match status" value="1"/>
</dbReference>
<reference evidence="3" key="1">
    <citation type="journal article" date="2019" name="Int. J. Syst. Evol. Microbiol.">
        <title>The Global Catalogue of Microorganisms (GCM) 10K type strain sequencing project: providing services to taxonomists for standard genome sequencing and annotation.</title>
        <authorList>
            <consortium name="The Broad Institute Genomics Platform"/>
            <consortium name="The Broad Institute Genome Sequencing Center for Infectious Disease"/>
            <person name="Wu L."/>
            <person name="Ma J."/>
        </authorList>
    </citation>
    <scope>NUCLEOTIDE SEQUENCE [LARGE SCALE GENOMIC DNA]</scope>
    <source>
        <strain evidence="3">JCM 16548</strain>
    </source>
</reference>
<gene>
    <name evidence="2" type="ORF">GCM10022204_28540</name>
</gene>
<dbReference type="CDD" id="cd03024">
    <property type="entry name" value="DsbA_FrnE"/>
    <property type="match status" value="1"/>
</dbReference>
<dbReference type="Proteomes" id="UP001500051">
    <property type="component" value="Unassembled WGS sequence"/>
</dbReference>
<feature type="domain" description="DSBA-like thioredoxin" evidence="1">
    <location>
        <begin position="7"/>
        <end position="206"/>
    </location>
</feature>
<organism evidence="2 3">
    <name type="scientific">Microlunatus aurantiacus</name>
    <dbReference type="NCBI Taxonomy" id="446786"/>
    <lineage>
        <taxon>Bacteria</taxon>
        <taxon>Bacillati</taxon>
        <taxon>Actinomycetota</taxon>
        <taxon>Actinomycetes</taxon>
        <taxon>Propionibacteriales</taxon>
        <taxon>Propionibacteriaceae</taxon>
        <taxon>Microlunatus</taxon>
    </lineage>
</organism>
<accession>A0ABP7DQB5</accession>
<evidence type="ECO:0000259" key="1">
    <source>
        <dbReference type="Pfam" id="PF01323"/>
    </source>
</evidence>
<evidence type="ECO:0000313" key="2">
    <source>
        <dbReference type="EMBL" id="GAA3708711.1"/>
    </source>
</evidence>
<protein>
    <submittedName>
        <fullName evidence="2">DsbA family oxidoreductase</fullName>
    </submittedName>
</protein>
<name>A0ABP7DQB5_9ACTN</name>